<reference evidence="2" key="1">
    <citation type="submission" date="2022-11" db="UniProtKB">
        <authorList>
            <consortium name="WormBaseParasite"/>
        </authorList>
    </citation>
    <scope>IDENTIFICATION</scope>
</reference>
<sequence>MDAVVANSEGGKPSASVAVAQLVASVSHGSKEQQLHLQQQQQQQQQLQQQALSLDPNAAAASAFSYAAGAFHLNVQQNNGAPHRQQVNFYEQQNNANGSSAIKMPTNSK</sequence>
<dbReference type="Proteomes" id="UP000887566">
    <property type="component" value="Unplaced"/>
</dbReference>
<evidence type="ECO:0000313" key="1">
    <source>
        <dbReference type="Proteomes" id="UP000887566"/>
    </source>
</evidence>
<protein>
    <submittedName>
        <fullName evidence="2">Uncharacterized protein</fullName>
    </submittedName>
</protein>
<accession>A0A914UPD9</accession>
<organism evidence="1 2">
    <name type="scientific">Plectus sambesii</name>
    <dbReference type="NCBI Taxonomy" id="2011161"/>
    <lineage>
        <taxon>Eukaryota</taxon>
        <taxon>Metazoa</taxon>
        <taxon>Ecdysozoa</taxon>
        <taxon>Nematoda</taxon>
        <taxon>Chromadorea</taxon>
        <taxon>Plectida</taxon>
        <taxon>Plectina</taxon>
        <taxon>Plectoidea</taxon>
        <taxon>Plectidae</taxon>
        <taxon>Plectus</taxon>
    </lineage>
</organism>
<dbReference type="WBParaSite" id="PSAMB.scaffold11565size3263.g34241.t1">
    <property type="protein sequence ID" value="PSAMB.scaffold11565size3263.g34241.t1"/>
    <property type="gene ID" value="PSAMB.scaffold11565size3263.g34241"/>
</dbReference>
<keyword evidence="1" id="KW-1185">Reference proteome</keyword>
<dbReference type="AlphaFoldDB" id="A0A914UPD9"/>
<evidence type="ECO:0000313" key="2">
    <source>
        <dbReference type="WBParaSite" id="PSAMB.scaffold11565size3263.g34241.t1"/>
    </source>
</evidence>
<name>A0A914UPD9_9BILA</name>
<proteinExistence type="predicted"/>